<protein>
    <recommendedName>
        <fullName evidence="3">CarboxypepD_reg-like domain-containing protein</fullName>
    </recommendedName>
</protein>
<proteinExistence type="predicted"/>
<keyword evidence="2" id="KW-1185">Reference proteome</keyword>
<evidence type="ECO:0000313" key="2">
    <source>
        <dbReference type="Proteomes" id="UP001549146"/>
    </source>
</evidence>
<name>A0ABV2LW13_9FLAO</name>
<dbReference type="InterPro" id="IPR008969">
    <property type="entry name" value="CarboxyPept-like_regulatory"/>
</dbReference>
<dbReference type="RefSeq" id="WP_354510262.1">
    <property type="nucleotide sequence ID" value="NZ_JBEPMO010000018.1"/>
</dbReference>
<sequence>MLPEQKGRFCEVCQKSVLDFTKITDQRILENLNQSEVCGKITLKQLDRINQKESQNPLVPTSYIFKISTFLSFLTTPVLCYSQEKNKIEIVEKKNISETEIPTTDYYIFKSQVIDIDSFPISDAYIEVMDTDIFVFADSEGMFSINIPNWIENPMLIFVEPTNQESYTFPINTLSDKIQLNNHPELELYVMGYFVRKRTFAGKILHTISYPFRKIVQLLD</sequence>
<gene>
    <name evidence="1" type="ORF">ABID46_002338</name>
</gene>
<evidence type="ECO:0008006" key="3">
    <source>
        <dbReference type="Google" id="ProtNLM"/>
    </source>
</evidence>
<dbReference type="SUPFAM" id="SSF49464">
    <property type="entry name" value="Carboxypeptidase regulatory domain-like"/>
    <property type="match status" value="1"/>
</dbReference>
<accession>A0ABV2LW13</accession>
<comment type="caution">
    <text evidence="1">The sequence shown here is derived from an EMBL/GenBank/DDBJ whole genome shotgun (WGS) entry which is preliminary data.</text>
</comment>
<dbReference type="EMBL" id="JBEPMO010000018">
    <property type="protein sequence ID" value="MET3732747.1"/>
    <property type="molecule type" value="Genomic_DNA"/>
</dbReference>
<reference evidence="1 2" key="1">
    <citation type="submission" date="2024-06" db="EMBL/GenBank/DDBJ databases">
        <title>Genomic Encyclopedia of Type Strains, Phase IV (KMG-IV): sequencing the most valuable type-strain genomes for metagenomic binning, comparative biology and taxonomic classification.</title>
        <authorList>
            <person name="Goeker M."/>
        </authorList>
    </citation>
    <scope>NUCLEOTIDE SEQUENCE [LARGE SCALE GENOMIC DNA]</scope>
    <source>
        <strain evidence="1 2">DSM 29388</strain>
    </source>
</reference>
<organism evidence="1 2">
    <name type="scientific">Moheibacter stercoris</name>
    <dbReference type="NCBI Taxonomy" id="1628251"/>
    <lineage>
        <taxon>Bacteria</taxon>
        <taxon>Pseudomonadati</taxon>
        <taxon>Bacteroidota</taxon>
        <taxon>Flavobacteriia</taxon>
        <taxon>Flavobacteriales</taxon>
        <taxon>Weeksellaceae</taxon>
        <taxon>Moheibacter</taxon>
    </lineage>
</organism>
<dbReference type="Proteomes" id="UP001549146">
    <property type="component" value="Unassembled WGS sequence"/>
</dbReference>
<evidence type="ECO:0000313" key="1">
    <source>
        <dbReference type="EMBL" id="MET3732747.1"/>
    </source>
</evidence>